<evidence type="ECO:0000313" key="9">
    <source>
        <dbReference type="EMBL" id="JAC04707.1"/>
    </source>
</evidence>
<feature type="domain" description="C2H2-type" evidence="7">
    <location>
        <begin position="268"/>
        <end position="295"/>
    </location>
</feature>
<feature type="domain" description="C2H2-type" evidence="7">
    <location>
        <begin position="240"/>
        <end position="267"/>
    </location>
</feature>
<dbReference type="AlphaFoldDB" id="W8C9U5"/>
<dbReference type="PANTHER" id="PTHR24409:SF417">
    <property type="entry name" value="SERENDIPITY LOCUS PROTEIN BETA-RELATED"/>
    <property type="match status" value="1"/>
</dbReference>
<feature type="domain" description="C2H2-type" evidence="7">
    <location>
        <begin position="371"/>
        <end position="394"/>
    </location>
</feature>
<keyword evidence="10" id="KW-1185">Reference proteome</keyword>
<evidence type="ECO:0000256" key="2">
    <source>
        <dbReference type="ARBA" id="ARBA00022737"/>
    </source>
</evidence>
<organism evidence="9">
    <name type="scientific">Ceratitis capitata</name>
    <name type="common">Mediterranean fruit fly</name>
    <name type="synonym">Tephritis capitata</name>
    <dbReference type="NCBI Taxonomy" id="7213"/>
    <lineage>
        <taxon>Eukaryota</taxon>
        <taxon>Metazoa</taxon>
        <taxon>Ecdysozoa</taxon>
        <taxon>Arthropoda</taxon>
        <taxon>Hexapoda</taxon>
        <taxon>Insecta</taxon>
        <taxon>Pterygota</taxon>
        <taxon>Neoptera</taxon>
        <taxon>Endopterygota</taxon>
        <taxon>Diptera</taxon>
        <taxon>Brachycera</taxon>
        <taxon>Muscomorpha</taxon>
        <taxon>Tephritoidea</taxon>
        <taxon>Tephritidae</taxon>
        <taxon>Ceratitis</taxon>
        <taxon>Ceratitis</taxon>
    </lineage>
</organism>
<feature type="domain" description="C2H2-type" evidence="7">
    <location>
        <begin position="212"/>
        <end position="239"/>
    </location>
</feature>
<feature type="domain" description="C2H2-type" evidence="7">
    <location>
        <begin position="182"/>
        <end position="210"/>
    </location>
</feature>
<dbReference type="InterPro" id="IPR036236">
    <property type="entry name" value="Znf_C2H2_sf"/>
</dbReference>
<evidence type="ECO:0000259" key="7">
    <source>
        <dbReference type="PROSITE" id="PS50157"/>
    </source>
</evidence>
<dbReference type="SUPFAM" id="SSF57667">
    <property type="entry name" value="beta-beta-alpha zinc fingers"/>
    <property type="match status" value="3"/>
</dbReference>
<evidence type="ECO:0000256" key="1">
    <source>
        <dbReference type="ARBA" id="ARBA00022723"/>
    </source>
</evidence>
<dbReference type="Pfam" id="PF00096">
    <property type="entry name" value="zf-C2H2"/>
    <property type="match status" value="3"/>
</dbReference>
<dbReference type="GO" id="GO:0000977">
    <property type="term" value="F:RNA polymerase II transcription regulatory region sequence-specific DNA binding"/>
    <property type="evidence" value="ECO:0007669"/>
    <property type="project" value="TreeGrafter"/>
</dbReference>
<sequence>MRCILCGIGVIRAGELQDIKKKSPFSKKSVVSIISYLAKSAKPPIDVTWTDQLDECYVCKSCFYDILLYDEYMVKLLEVQKRIVLSLRSPQHTEEFLTIQTLDECVDASNFTTENVEISFQNTTDACDSGDENISVSLDDNAFVENPNKESDISESFNDDAEEFESDKEPTTSTRRYNVQPAKCETCGKVFKNKSRLRRHINIVHKPSKQIFKCEICGKRAKDEEYLELHMNIHEGKSDLECRFCNKKYARKINVIRHMHKHWDKKNVQCERCGLRFSELPLYYNHKLQHEAEDQPLICEVCNQSFKTRRTYRNHLWVHREDRPRFSCEICGKTFVEKYTLKVHLKSHSEEGERSRGRRKRKLSQHDDKSFECIICGDQFSAQELCDQHMKVEHDVILKSEDLIE</sequence>
<evidence type="ECO:0000256" key="3">
    <source>
        <dbReference type="ARBA" id="ARBA00022771"/>
    </source>
</evidence>
<dbReference type="FunFam" id="3.30.160.60:FF:001384">
    <property type="entry name" value="Zinc finger protein"/>
    <property type="match status" value="1"/>
</dbReference>
<feature type="domain" description="C2H2-type" evidence="7">
    <location>
        <begin position="326"/>
        <end position="353"/>
    </location>
</feature>
<evidence type="ECO:0000256" key="4">
    <source>
        <dbReference type="ARBA" id="ARBA00022833"/>
    </source>
</evidence>
<feature type="region of interest" description="Disordered" evidence="6">
    <location>
        <begin position="145"/>
        <end position="175"/>
    </location>
</feature>
<keyword evidence="3 5" id="KW-0863">Zinc-finger</keyword>
<gene>
    <name evidence="9" type="primary">SRYD</name>
    <name evidence="8" type="ORF">CCAP1982_LOCUS173</name>
</gene>
<reference evidence="9" key="1">
    <citation type="submission" date="2013-07" db="EMBL/GenBank/DDBJ databases">
        <authorList>
            <person name="Geib S."/>
        </authorList>
    </citation>
    <scope>NUCLEOTIDE SEQUENCE</scope>
</reference>
<dbReference type="EMBL" id="GAMC01001849">
    <property type="protein sequence ID" value="JAC04707.1"/>
    <property type="molecule type" value="mRNA"/>
</dbReference>
<keyword evidence="1" id="KW-0479">Metal-binding</keyword>
<evidence type="ECO:0000313" key="10">
    <source>
        <dbReference type="Proteomes" id="UP000606786"/>
    </source>
</evidence>
<dbReference type="GO" id="GO:0008270">
    <property type="term" value="F:zinc ion binding"/>
    <property type="evidence" value="ECO:0007669"/>
    <property type="project" value="UniProtKB-KW"/>
</dbReference>
<protein>
    <submittedName>
        <fullName evidence="8">(Mediterranean fruit fly) hypothetical protein</fullName>
    </submittedName>
    <submittedName>
        <fullName evidence="9">Serendipity locus protein delta</fullName>
    </submittedName>
</protein>
<dbReference type="EMBL" id="CAJHJT010000001">
    <property type="protein sequence ID" value="CAD6991236.1"/>
    <property type="molecule type" value="Genomic_DNA"/>
</dbReference>
<evidence type="ECO:0000256" key="6">
    <source>
        <dbReference type="SAM" id="MobiDB-lite"/>
    </source>
</evidence>
<proteinExistence type="evidence at transcript level"/>
<dbReference type="GO" id="GO:0000981">
    <property type="term" value="F:DNA-binding transcription factor activity, RNA polymerase II-specific"/>
    <property type="evidence" value="ECO:0007669"/>
    <property type="project" value="TreeGrafter"/>
</dbReference>
<evidence type="ECO:0000313" key="8">
    <source>
        <dbReference type="EMBL" id="CAD6991236.1"/>
    </source>
</evidence>
<feature type="domain" description="C2H2-type" evidence="7">
    <location>
        <begin position="297"/>
        <end position="324"/>
    </location>
</feature>
<dbReference type="PROSITE" id="PS00028">
    <property type="entry name" value="ZINC_FINGER_C2H2_1"/>
    <property type="match status" value="6"/>
</dbReference>
<name>W8C9U5_CERCA</name>
<dbReference type="Gene3D" id="3.30.160.60">
    <property type="entry name" value="Classic Zinc Finger"/>
    <property type="match status" value="4"/>
</dbReference>
<dbReference type="GO" id="GO:0005634">
    <property type="term" value="C:nucleus"/>
    <property type="evidence" value="ECO:0007669"/>
    <property type="project" value="TreeGrafter"/>
</dbReference>
<dbReference type="SMART" id="SM00355">
    <property type="entry name" value="ZnF_C2H2"/>
    <property type="match status" value="7"/>
</dbReference>
<reference evidence="8" key="3">
    <citation type="submission" date="2020-11" db="EMBL/GenBank/DDBJ databases">
        <authorList>
            <person name="Whitehead M."/>
        </authorList>
    </citation>
    <scope>NUCLEOTIDE SEQUENCE</scope>
    <source>
        <strain evidence="8">EGII</strain>
    </source>
</reference>
<keyword evidence="4" id="KW-0862">Zinc</keyword>
<dbReference type="PANTHER" id="PTHR24409">
    <property type="entry name" value="ZINC FINGER PROTEIN 142"/>
    <property type="match status" value="1"/>
</dbReference>
<dbReference type="Proteomes" id="UP000606786">
    <property type="component" value="Unassembled WGS sequence"/>
</dbReference>
<feature type="compositionally biased region" description="Acidic residues" evidence="6">
    <location>
        <begin position="157"/>
        <end position="166"/>
    </location>
</feature>
<dbReference type="OrthoDB" id="3533395at2759"/>
<dbReference type="Pfam" id="PF12874">
    <property type="entry name" value="zf-met"/>
    <property type="match status" value="1"/>
</dbReference>
<evidence type="ECO:0000256" key="5">
    <source>
        <dbReference type="PROSITE-ProRule" id="PRU00042"/>
    </source>
</evidence>
<dbReference type="PROSITE" id="PS50157">
    <property type="entry name" value="ZINC_FINGER_C2H2_2"/>
    <property type="match status" value="7"/>
</dbReference>
<keyword evidence="2" id="KW-0677">Repeat</keyword>
<reference evidence="9" key="2">
    <citation type="journal article" date="2014" name="BMC Genomics">
        <title>A genomic perspective to assessing quality of mass-reared SIT flies used in Mediterranean fruit fly (Ceratitis capitata) eradication in California.</title>
        <authorList>
            <person name="Calla B."/>
            <person name="Hall B."/>
            <person name="Hou S."/>
            <person name="Geib S.M."/>
        </authorList>
    </citation>
    <scope>NUCLEOTIDE SEQUENCE</scope>
</reference>
<accession>W8C9U5</accession>
<dbReference type="InterPro" id="IPR013087">
    <property type="entry name" value="Znf_C2H2_type"/>
</dbReference>